<comment type="caution">
    <text evidence="1">The sequence shown here is derived from an EMBL/GenBank/DDBJ whole genome shotgun (WGS) entry which is preliminary data.</text>
</comment>
<dbReference type="Proteomes" id="UP000799441">
    <property type="component" value="Unassembled WGS sequence"/>
</dbReference>
<protein>
    <submittedName>
        <fullName evidence="1">Uncharacterized protein</fullName>
    </submittedName>
</protein>
<proteinExistence type="predicted"/>
<dbReference type="AlphaFoldDB" id="A0A9P4UMG8"/>
<evidence type="ECO:0000313" key="2">
    <source>
        <dbReference type="Proteomes" id="UP000799441"/>
    </source>
</evidence>
<accession>A0A9P4UMG8</accession>
<name>A0A9P4UMG8_9PEZI</name>
<evidence type="ECO:0000313" key="1">
    <source>
        <dbReference type="EMBL" id="KAF2718828.1"/>
    </source>
</evidence>
<keyword evidence="2" id="KW-1185">Reference proteome</keyword>
<reference evidence="1" key="1">
    <citation type="journal article" date="2020" name="Stud. Mycol.">
        <title>101 Dothideomycetes genomes: a test case for predicting lifestyles and emergence of pathogens.</title>
        <authorList>
            <person name="Haridas S."/>
            <person name="Albert R."/>
            <person name="Binder M."/>
            <person name="Bloem J."/>
            <person name="Labutti K."/>
            <person name="Salamov A."/>
            <person name="Andreopoulos B."/>
            <person name="Baker S."/>
            <person name="Barry K."/>
            <person name="Bills G."/>
            <person name="Bluhm B."/>
            <person name="Cannon C."/>
            <person name="Castanera R."/>
            <person name="Culley D."/>
            <person name="Daum C."/>
            <person name="Ezra D."/>
            <person name="Gonzalez J."/>
            <person name="Henrissat B."/>
            <person name="Kuo A."/>
            <person name="Liang C."/>
            <person name="Lipzen A."/>
            <person name="Lutzoni F."/>
            <person name="Magnuson J."/>
            <person name="Mondo S."/>
            <person name="Nolan M."/>
            <person name="Ohm R."/>
            <person name="Pangilinan J."/>
            <person name="Park H.-J."/>
            <person name="Ramirez L."/>
            <person name="Alfaro M."/>
            <person name="Sun H."/>
            <person name="Tritt A."/>
            <person name="Yoshinaga Y."/>
            <person name="Zwiers L.-H."/>
            <person name="Turgeon B."/>
            <person name="Goodwin S."/>
            <person name="Spatafora J."/>
            <person name="Crous P."/>
            <person name="Grigoriev I."/>
        </authorList>
    </citation>
    <scope>NUCLEOTIDE SEQUENCE</scope>
    <source>
        <strain evidence="1">CBS 116435</strain>
    </source>
</reference>
<organism evidence="1 2">
    <name type="scientific">Polychaeton citri CBS 116435</name>
    <dbReference type="NCBI Taxonomy" id="1314669"/>
    <lineage>
        <taxon>Eukaryota</taxon>
        <taxon>Fungi</taxon>
        <taxon>Dikarya</taxon>
        <taxon>Ascomycota</taxon>
        <taxon>Pezizomycotina</taxon>
        <taxon>Dothideomycetes</taxon>
        <taxon>Dothideomycetidae</taxon>
        <taxon>Capnodiales</taxon>
        <taxon>Capnodiaceae</taxon>
        <taxon>Polychaeton</taxon>
    </lineage>
</organism>
<gene>
    <name evidence="1" type="ORF">K431DRAFT_287290</name>
</gene>
<dbReference type="EMBL" id="MU003819">
    <property type="protein sequence ID" value="KAF2718828.1"/>
    <property type="molecule type" value="Genomic_DNA"/>
</dbReference>
<sequence length="88" mass="9659">MPGYSTACIVSLLPTADLTAQSTRKKAKRRRWIHADAKCVEAGPECVTMRMDGTSDGHAVYSRYFPACSGVARHSQSFFTSHQPVRGL</sequence>